<evidence type="ECO:0000256" key="2">
    <source>
        <dbReference type="ARBA" id="ARBA00022475"/>
    </source>
</evidence>
<evidence type="ECO:0000256" key="1">
    <source>
        <dbReference type="ARBA" id="ARBA00004651"/>
    </source>
</evidence>
<name>A0ABV8UNX4_9PROT</name>
<keyword evidence="2" id="KW-1003">Cell membrane</keyword>
<keyword evidence="8" id="KW-1185">Reference proteome</keyword>
<dbReference type="Pfam" id="PF02690">
    <property type="entry name" value="Na_Pi_cotrans"/>
    <property type="match status" value="2"/>
</dbReference>
<feature type="transmembrane region" description="Helical" evidence="6">
    <location>
        <begin position="181"/>
        <end position="206"/>
    </location>
</feature>
<keyword evidence="4 6" id="KW-1133">Transmembrane helix</keyword>
<dbReference type="EMBL" id="JBHSCW010000007">
    <property type="protein sequence ID" value="MFC4352466.1"/>
    <property type="molecule type" value="Genomic_DNA"/>
</dbReference>
<evidence type="ECO:0000256" key="5">
    <source>
        <dbReference type="ARBA" id="ARBA00023136"/>
    </source>
</evidence>
<feature type="transmembrane region" description="Helical" evidence="6">
    <location>
        <begin position="106"/>
        <end position="123"/>
    </location>
</feature>
<evidence type="ECO:0000313" key="8">
    <source>
        <dbReference type="Proteomes" id="UP001595799"/>
    </source>
</evidence>
<sequence>MELFSTFFAGLGLLFIGIHFIADNLKRLTGRNFRRRVTAATRSHASAAAVGVLAGGLTQSSNAVTLIAISMIQAGLTGVSAAMPLVAWSNVGTAGLVLLSAVDLRVMVLFLLGLVGMAYYFNIDRSQKYRHVAGALLGIGLLFFGLQLMKEGAAPLRDMEWVVHLLQVTARFDLLEFITGLLFALLLQSSATVTIIAVSMVSLGILTFDQTILLVLGAGLGSGIGVGLTAYGMEGTARQLALSQVFFKLLGTLFILALFYLEMYTELPLLRAGVGELVPEIGMQVALVFLAVQVSGALLGSLFQTPLERFCARLSPVSLHEELARPRFIYEQALEDPESALVLVEREQRALLGRFPALLPVEGGQAPSPAEAKRTLEASRSLSGEIDHFLTDLLERNIGGQALESAMTLQNRNMLLSGLCDTLETFLTALETLVAPERYGLSGPAATSPDEEAKRAGLADTLIEVAHLMLVTVHDLMADGDPMDRSLLHSMTSDHSETMEGIRRTLLRQEEAMEQSERETLFEATRTFEQLVWLIRRYSASVSPEEVSAHA</sequence>
<dbReference type="NCBIfam" id="NF037997">
    <property type="entry name" value="Na_Pi_symport"/>
    <property type="match status" value="1"/>
</dbReference>
<feature type="transmembrane region" description="Helical" evidence="6">
    <location>
        <begin position="245"/>
        <end position="261"/>
    </location>
</feature>
<feature type="transmembrane region" description="Helical" evidence="6">
    <location>
        <begin position="281"/>
        <end position="303"/>
    </location>
</feature>
<dbReference type="PANTHER" id="PTHR10010">
    <property type="entry name" value="SOLUTE CARRIER FAMILY 34 SODIUM PHOSPHATE , MEMBER 2-RELATED"/>
    <property type="match status" value="1"/>
</dbReference>
<accession>A0ABV8UNX4</accession>
<protein>
    <submittedName>
        <fullName evidence="7">Na/Pi cotransporter family protein</fullName>
    </submittedName>
</protein>
<evidence type="ECO:0000256" key="4">
    <source>
        <dbReference type="ARBA" id="ARBA00022989"/>
    </source>
</evidence>
<keyword evidence="3 6" id="KW-0812">Transmembrane</keyword>
<dbReference type="InterPro" id="IPR003841">
    <property type="entry name" value="Na/Pi_transpt"/>
</dbReference>
<proteinExistence type="predicted"/>
<gene>
    <name evidence="7" type="ORF">ACFOW6_13025</name>
</gene>
<evidence type="ECO:0000256" key="6">
    <source>
        <dbReference type="SAM" id="Phobius"/>
    </source>
</evidence>
<organism evidence="7 8">
    <name type="scientific">Fodinicurvata halophila</name>
    <dbReference type="NCBI Taxonomy" id="1419723"/>
    <lineage>
        <taxon>Bacteria</taxon>
        <taxon>Pseudomonadati</taxon>
        <taxon>Pseudomonadota</taxon>
        <taxon>Alphaproteobacteria</taxon>
        <taxon>Rhodospirillales</taxon>
        <taxon>Rhodovibrionaceae</taxon>
        <taxon>Fodinicurvata</taxon>
    </lineage>
</organism>
<evidence type="ECO:0000256" key="3">
    <source>
        <dbReference type="ARBA" id="ARBA00022692"/>
    </source>
</evidence>
<dbReference type="RefSeq" id="WP_382422818.1">
    <property type="nucleotide sequence ID" value="NZ_JBHSCW010000007.1"/>
</dbReference>
<dbReference type="Proteomes" id="UP001595799">
    <property type="component" value="Unassembled WGS sequence"/>
</dbReference>
<keyword evidence="5 6" id="KW-0472">Membrane</keyword>
<feature type="transmembrane region" description="Helical" evidence="6">
    <location>
        <begin position="6"/>
        <end position="25"/>
    </location>
</feature>
<feature type="transmembrane region" description="Helical" evidence="6">
    <location>
        <begin position="212"/>
        <end position="233"/>
    </location>
</feature>
<dbReference type="PANTHER" id="PTHR10010:SF46">
    <property type="entry name" value="SODIUM-DEPENDENT PHOSPHATE TRANSPORT PROTEIN 2B"/>
    <property type="match status" value="1"/>
</dbReference>
<comment type="caution">
    <text evidence="7">The sequence shown here is derived from an EMBL/GenBank/DDBJ whole genome shotgun (WGS) entry which is preliminary data.</text>
</comment>
<evidence type="ECO:0000313" key="7">
    <source>
        <dbReference type="EMBL" id="MFC4352466.1"/>
    </source>
</evidence>
<comment type="subcellular location">
    <subcellularLocation>
        <location evidence="1">Cell membrane</location>
        <topology evidence="1">Multi-pass membrane protein</topology>
    </subcellularLocation>
</comment>
<reference evidence="8" key="1">
    <citation type="journal article" date="2019" name="Int. J. Syst. Evol. Microbiol.">
        <title>The Global Catalogue of Microorganisms (GCM) 10K type strain sequencing project: providing services to taxonomists for standard genome sequencing and annotation.</title>
        <authorList>
            <consortium name="The Broad Institute Genomics Platform"/>
            <consortium name="The Broad Institute Genome Sequencing Center for Infectious Disease"/>
            <person name="Wu L."/>
            <person name="Ma J."/>
        </authorList>
    </citation>
    <scope>NUCLEOTIDE SEQUENCE [LARGE SCALE GENOMIC DNA]</scope>
    <source>
        <strain evidence="8">CECT 8472</strain>
    </source>
</reference>